<evidence type="ECO:0000256" key="1">
    <source>
        <dbReference type="SAM" id="MobiDB-lite"/>
    </source>
</evidence>
<dbReference type="EMBL" id="JAMQOT010000003">
    <property type="protein sequence ID" value="MDF9745832.1"/>
    <property type="molecule type" value="Genomic_DNA"/>
</dbReference>
<name>A0A9Q4Q385_9EURY</name>
<sequence length="50" mass="5686">MGVYADEATEFARSPDEDDERPPFGERLRGMASQLDIDSVAEVRELREKT</sequence>
<evidence type="ECO:0000313" key="3">
    <source>
        <dbReference type="Proteomes" id="UP001154061"/>
    </source>
</evidence>
<protein>
    <submittedName>
        <fullName evidence="2">Uncharacterized protein</fullName>
    </submittedName>
</protein>
<comment type="caution">
    <text evidence="2">The sequence shown here is derived from an EMBL/GenBank/DDBJ whole genome shotgun (WGS) entry which is preliminary data.</text>
</comment>
<keyword evidence="3" id="KW-1185">Reference proteome</keyword>
<organism evidence="2 3">
    <name type="scientific">Natrinema salsiterrestre</name>
    <dbReference type="NCBI Taxonomy" id="2950540"/>
    <lineage>
        <taxon>Archaea</taxon>
        <taxon>Methanobacteriati</taxon>
        <taxon>Methanobacteriota</taxon>
        <taxon>Stenosarchaea group</taxon>
        <taxon>Halobacteria</taxon>
        <taxon>Halobacteriales</taxon>
        <taxon>Natrialbaceae</taxon>
        <taxon>Natrinema</taxon>
    </lineage>
</organism>
<accession>A0A9Q4Q385</accession>
<gene>
    <name evidence="2" type="ORF">NDI89_09565</name>
</gene>
<dbReference type="RefSeq" id="WP_277521332.1">
    <property type="nucleotide sequence ID" value="NZ_JAMQOT010000003.1"/>
</dbReference>
<dbReference type="AlphaFoldDB" id="A0A9Q4Q385"/>
<dbReference type="Proteomes" id="UP001154061">
    <property type="component" value="Unassembled WGS sequence"/>
</dbReference>
<proteinExistence type="predicted"/>
<feature type="region of interest" description="Disordered" evidence="1">
    <location>
        <begin position="1"/>
        <end position="33"/>
    </location>
</feature>
<reference evidence="2" key="1">
    <citation type="submission" date="2022-06" db="EMBL/GenBank/DDBJ databases">
        <title>Natrinema sp. a new haloarchaeum isolate from saline soil.</title>
        <authorList>
            <person name="Strakova D."/>
            <person name="Galisteo C."/>
            <person name="Sanchez-Porro C."/>
            <person name="Ventosa A."/>
        </authorList>
    </citation>
    <scope>NUCLEOTIDE SEQUENCE</scope>
    <source>
        <strain evidence="2">S1CR25-10</strain>
    </source>
</reference>
<evidence type="ECO:0000313" key="2">
    <source>
        <dbReference type="EMBL" id="MDF9745832.1"/>
    </source>
</evidence>